<evidence type="ECO:0000313" key="8">
    <source>
        <dbReference type="EMBL" id="TXN31027.1"/>
    </source>
</evidence>
<evidence type="ECO:0000256" key="1">
    <source>
        <dbReference type="ARBA" id="ARBA00022741"/>
    </source>
</evidence>
<dbReference type="PANTHER" id="PTHR18934:SF99">
    <property type="entry name" value="ATP-DEPENDENT RNA HELICASE DHX37-RELATED"/>
    <property type="match status" value="1"/>
</dbReference>
<keyword evidence="9" id="KW-1185">Reference proteome</keyword>
<dbReference type="InterPro" id="IPR007502">
    <property type="entry name" value="Helicase-assoc_dom"/>
</dbReference>
<dbReference type="Pfam" id="PF00271">
    <property type="entry name" value="Helicase_C"/>
    <property type="match status" value="1"/>
</dbReference>
<dbReference type="PROSITE" id="PS51192">
    <property type="entry name" value="HELICASE_ATP_BIND_1"/>
    <property type="match status" value="1"/>
</dbReference>
<dbReference type="InterPro" id="IPR024590">
    <property type="entry name" value="HrpA_C"/>
</dbReference>
<dbReference type="NCBIfam" id="TIGR01967">
    <property type="entry name" value="DEAH_box_HrpA"/>
    <property type="match status" value="1"/>
</dbReference>
<dbReference type="GO" id="GO:0005524">
    <property type="term" value="F:ATP binding"/>
    <property type="evidence" value="ECO:0007669"/>
    <property type="project" value="UniProtKB-KW"/>
</dbReference>
<dbReference type="Pfam" id="PF00270">
    <property type="entry name" value="DEAD"/>
    <property type="match status" value="1"/>
</dbReference>
<dbReference type="EC" id="3.6.4.13" evidence="8"/>
<dbReference type="SMART" id="SM00847">
    <property type="entry name" value="HA2"/>
    <property type="match status" value="1"/>
</dbReference>
<sequence length="1264" mass="140594">MPETTPNPEAARGPLITYPEDLPVSQRREDIAAAIRDHQVVIVAGETGSGKTTQLPKILLELGKQSIGHTQPRRIAARTIAERISDELGTQLGSLVGYQVRFTDRVGKDTRIKLMTDGILLNEIHRDRLLTKYDAIIIDEAHERSLTIDFLLGYLRQLLPRRPDLKVVITSATIDPQSFSKHFGDAPIIEVSGRTFPVEVRYRPLVAEVPIDEDEDAAETAADLDPMEGINAALDELAREGTGDVLVFLSGENEIRDAEESIRARNLPFTEVLPLYGRLSSADQHRVFDTSRAPGIRRRVVLATNVAETSLTVPGIKYVIDAGTARISRYSVRSKVQRLPIEAISQASANQRSGRSGRTSDGIAIRLYSEADYLSRPEYTEPEILRTNLAAVILQMISLGLGDIASFPFLQPPDSRGIKDGLDLLRELGAVAGTTAEPTITRVGKQLAQLPIDPRLARMVVESKQHGVTREVMAIVAGLSIQDPRERPLERRPQADQSHARFVDPTSDFLTLVNLWNYLEQQEKQLSGNQFRRMCRSEYLNYLRVREWKDVYRQLERQAKPLGLVITGASVNPNGIHRSLLAGLLSQIGIRDVAKKDYVGARQVRFSIFPGSALARKQPAEIMSAELVETSRLFARMNAAIDLAWAEPIAGDLVKRSYGEPHWEKKQGAAVAYERVTLYGVPIVARRRVQFSRVDPGYARELFIRHALVDGEWDLARLDARMSAFDRANRALRRELAELEERTRRRDILYDDEAVFEFYQRRIPADITSQRSFETWWRKARAETPELLTMTAENLVDEPETTEVEPVEDAYPSLWQQGDQRLTLTYRFEPGAEDDGVTVQVPIALLARLSPHGFDWQVPGLREDLVTALIKSLPKAIRRNVVPATDWARRLLAELPAEPAELSLKATLAAAITRLTYVPVTAADFDEARIPPHLRVTFAVLDERSRPVASGKDLAELQRRLATSVRESVARASVAIPTNAIERTGLTGWDFDELPRILDTRQGTNTIRAYPALVDEGATVAIRLMSTPQDQASAMRAGVRRMLLLAIPSPVSYVQEHLTHAEKLTLAQSPYRTTGELFADCMAACIDAVLGGREVWTRAEFEAARDAVSATIMDSLFQTVSLVSTIIARGREVEKAIKAATSVALLSPLADAREQLSALVYPGFVSATGLAQLRRLPVYLTAIVHRIGKLAENLGRDRVWMTEVQSATARYTAAGGTLPLTTGAGERLVRARWLLEELRLSLFAQHIATAEPVSLQRITKLLAE</sequence>
<dbReference type="Gene3D" id="1.20.120.1080">
    <property type="match status" value="1"/>
</dbReference>
<reference evidence="8 9" key="1">
    <citation type="submission" date="2019-08" db="EMBL/GenBank/DDBJ databases">
        <title>Bacterial whole genome sequence for Glaciihabitans sp. CHu50b-6-2.</title>
        <authorList>
            <person name="Jin L."/>
        </authorList>
    </citation>
    <scope>NUCLEOTIDE SEQUENCE [LARGE SCALE GENOMIC DNA]</scope>
    <source>
        <strain evidence="8 9">CHu50b-6-2</strain>
    </source>
</reference>
<evidence type="ECO:0000259" key="6">
    <source>
        <dbReference type="PROSITE" id="PS51192"/>
    </source>
</evidence>
<gene>
    <name evidence="8" type="primary">hrpA</name>
    <name evidence="8" type="ORF">FVP33_05370</name>
</gene>
<name>A0A5C8US13_9MICO</name>
<keyword evidence="2 8" id="KW-0378">Hydrolase</keyword>
<dbReference type="FunFam" id="1.20.120.1080:FF:000005">
    <property type="entry name" value="ATP-dependent helicase HrpA"/>
    <property type="match status" value="1"/>
</dbReference>
<dbReference type="GO" id="GO:0003724">
    <property type="term" value="F:RNA helicase activity"/>
    <property type="evidence" value="ECO:0007669"/>
    <property type="project" value="UniProtKB-EC"/>
</dbReference>
<comment type="caution">
    <text evidence="8">The sequence shown here is derived from an EMBL/GenBank/DDBJ whole genome shotgun (WGS) entry which is preliminary data.</text>
</comment>
<dbReference type="InterPro" id="IPR011545">
    <property type="entry name" value="DEAD/DEAH_box_helicase_dom"/>
</dbReference>
<feature type="domain" description="Helicase C-terminal" evidence="7">
    <location>
        <begin position="229"/>
        <end position="400"/>
    </location>
</feature>
<keyword evidence="3 8" id="KW-0347">Helicase</keyword>
<dbReference type="CDD" id="cd18791">
    <property type="entry name" value="SF2_C_RHA"/>
    <property type="match status" value="1"/>
</dbReference>
<dbReference type="PANTHER" id="PTHR18934">
    <property type="entry name" value="ATP-DEPENDENT RNA HELICASE"/>
    <property type="match status" value="1"/>
</dbReference>
<dbReference type="PROSITE" id="PS51194">
    <property type="entry name" value="HELICASE_CTER"/>
    <property type="match status" value="1"/>
</dbReference>
<evidence type="ECO:0000259" key="7">
    <source>
        <dbReference type="PROSITE" id="PS51194"/>
    </source>
</evidence>
<evidence type="ECO:0000313" key="9">
    <source>
        <dbReference type="Proteomes" id="UP000321379"/>
    </source>
</evidence>
<dbReference type="InterPro" id="IPR010222">
    <property type="entry name" value="RNA_helicase_HrpA"/>
</dbReference>
<organism evidence="8 9">
    <name type="scientific">Lacisediminihabitans profunda</name>
    <dbReference type="NCBI Taxonomy" id="2594790"/>
    <lineage>
        <taxon>Bacteria</taxon>
        <taxon>Bacillati</taxon>
        <taxon>Actinomycetota</taxon>
        <taxon>Actinomycetes</taxon>
        <taxon>Micrococcales</taxon>
        <taxon>Microbacteriaceae</taxon>
        <taxon>Lacisediminihabitans</taxon>
    </lineage>
</organism>
<evidence type="ECO:0000256" key="2">
    <source>
        <dbReference type="ARBA" id="ARBA00022801"/>
    </source>
</evidence>
<dbReference type="InterPro" id="IPR001650">
    <property type="entry name" value="Helicase_C-like"/>
</dbReference>
<dbReference type="SMART" id="SM00382">
    <property type="entry name" value="AAA"/>
    <property type="match status" value="1"/>
</dbReference>
<dbReference type="FunFam" id="3.40.50.300:FF:001922">
    <property type="entry name" value="DEAH (Asp-Glu-Ala-His) box polypeptide 29"/>
    <property type="match status" value="1"/>
</dbReference>
<dbReference type="SMART" id="SM00490">
    <property type="entry name" value="HELICc"/>
    <property type="match status" value="1"/>
</dbReference>
<dbReference type="GO" id="GO:0003723">
    <property type="term" value="F:RNA binding"/>
    <property type="evidence" value="ECO:0007669"/>
    <property type="project" value="TreeGrafter"/>
</dbReference>
<dbReference type="GO" id="GO:0016787">
    <property type="term" value="F:hydrolase activity"/>
    <property type="evidence" value="ECO:0007669"/>
    <property type="project" value="UniProtKB-KW"/>
</dbReference>
<evidence type="ECO:0000256" key="5">
    <source>
        <dbReference type="SAM" id="Coils"/>
    </source>
</evidence>
<dbReference type="Pfam" id="PF21010">
    <property type="entry name" value="HA2_C"/>
    <property type="match status" value="1"/>
</dbReference>
<dbReference type="InterPro" id="IPR003593">
    <property type="entry name" value="AAA+_ATPase"/>
</dbReference>
<keyword evidence="5" id="KW-0175">Coiled coil</keyword>
<feature type="coiled-coil region" evidence="5">
    <location>
        <begin position="715"/>
        <end position="742"/>
    </location>
</feature>
<protein>
    <submittedName>
        <fullName evidence="8">ATP-dependent RNA helicase HrpA</fullName>
        <ecNumber evidence="8">3.6.4.13</ecNumber>
    </submittedName>
</protein>
<dbReference type="RefSeq" id="WP_147782613.1">
    <property type="nucleotide sequence ID" value="NZ_VRMG01000005.1"/>
</dbReference>
<dbReference type="Proteomes" id="UP000321379">
    <property type="component" value="Unassembled WGS sequence"/>
</dbReference>
<dbReference type="SMART" id="SM00487">
    <property type="entry name" value="DEXDc"/>
    <property type="match status" value="1"/>
</dbReference>
<dbReference type="InterPro" id="IPR014001">
    <property type="entry name" value="Helicase_ATP-bd"/>
</dbReference>
<dbReference type="InterPro" id="IPR027417">
    <property type="entry name" value="P-loop_NTPase"/>
</dbReference>
<keyword evidence="4" id="KW-0067">ATP-binding</keyword>
<feature type="domain" description="Helicase ATP-binding" evidence="6">
    <location>
        <begin position="32"/>
        <end position="192"/>
    </location>
</feature>
<dbReference type="NCBIfam" id="NF008348">
    <property type="entry name" value="PRK11131.1"/>
    <property type="match status" value="1"/>
</dbReference>
<accession>A0A5C8US13</accession>
<evidence type="ECO:0000256" key="4">
    <source>
        <dbReference type="ARBA" id="ARBA00022840"/>
    </source>
</evidence>
<dbReference type="InterPro" id="IPR011709">
    <property type="entry name" value="DEAD-box_helicase_OB_fold"/>
</dbReference>
<dbReference type="Gene3D" id="3.40.50.300">
    <property type="entry name" value="P-loop containing nucleotide triphosphate hydrolases"/>
    <property type="match status" value="2"/>
</dbReference>
<dbReference type="AlphaFoldDB" id="A0A5C8US13"/>
<evidence type="ECO:0000256" key="3">
    <source>
        <dbReference type="ARBA" id="ARBA00022806"/>
    </source>
</evidence>
<keyword evidence="1" id="KW-0547">Nucleotide-binding</keyword>
<dbReference type="Pfam" id="PF07717">
    <property type="entry name" value="OB_NTP_bind"/>
    <property type="match status" value="1"/>
</dbReference>
<dbReference type="SUPFAM" id="SSF52540">
    <property type="entry name" value="P-loop containing nucleoside triphosphate hydrolases"/>
    <property type="match status" value="1"/>
</dbReference>
<proteinExistence type="predicted"/>
<dbReference type="EMBL" id="VRMG01000005">
    <property type="protein sequence ID" value="TXN31027.1"/>
    <property type="molecule type" value="Genomic_DNA"/>
</dbReference>
<dbReference type="Pfam" id="PF11898">
    <property type="entry name" value="DUF3418"/>
    <property type="match status" value="1"/>
</dbReference>